<dbReference type="PIRSF" id="PIRSF016702">
    <property type="entry name" value="DNA_bp_PD1"/>
    <property type="match status" value="1"/>
</dbReference>
<proteinExistence type="predicted"/>
<dbReference type="STRING" id="86166.TAGGR_2400"/>
<dbReference type="InterPro" id="IPR005175">
    <property type="entry name" value="PPC_dom"/>
</dbReference>
<name>A0A0U9HWT0_9BACT</name>
<accession>A0A0U9HWT0</accession>
<dbReference type="PANTHER" id="PTHR34988:SF1">
    <property type="entry name" value="DNA-BINDING PROTEIN"/>
    <property type="match status" value="1"/>
</dbReference>
<dbReference type="RefSeq" id="WP_059176937.1">
    <property type="nucleotide sequence ID" value="NZ_BCNO01000002.1"/>
</dbReference>
<dbReference type="PROSITE" id="PS51742">
    <property type="entry name" value="PPC"/>
    <property type="match status" value="1"/>
</dbReference>
<evidence type="ECO:0000313" key="2">
    <source>
        <dbReference type="EMBL" id="GAQ95505.1"/>
    </source>
</evidence>
<organism evidence="2 3">
    <name type="scientific">Thermodesulfovibrio aggregans</name>
    <dbReference type="NCBI Taxonomy" id="86166"/>
    <lineage>
        <taxon>Bacteria</taxon>
        <taxon>Pseudomonadati</taxon>
        <taxon>Nitrospirota</taxon>
        <taxon>Thermodesulfovibrionia</taxon>
        <taxon>Thermodesulfovibrionales</taxon>
        <taxon>Thermodesulfovibrionaceae</taxon>
        <taxon>Thermodesulfovibrio</taxon>
    </lineage>
</organism>
<dbReference type="Gene3D" id="3.30.1330.80">
    <property type="entry name" value="Hypothetical protein, similar to alpha- acetolactate decarboxylase, domain 2"/>
    <property type="match status" value="1"/>
</dbReference>
<gene>
    <name evidence="2" type="ORF">TAGGR_2400</name>
</gene>
<dbReference type="CDD" id="cd11378">
    <property type="entry name" value="DUF296"/>
    <property type="match status" value="1"/>
</dbReference>
<dbReference type="Proteomes" id="UP000054976">
    <property type="component" value="Unassembled WGS sequence"/>
</dbReference>
<dbReference type="Pfam" id="PF03479">
    <property type="entry name" value="PCC"/>
    <property type="match status" value="1"/>
</dbReference>
<dbReference type="OrthoDB" id="9791702at2"/>
<dbReference type="InterPro" id="IPR025707">
    <property type="entry name" value="DNA_bp_PD1"/>
</dbReference>
<feature type="domain" description="PPC" evidence="1">
    <location>
        <begin position="5"/>
        <end position="140"/>
    </location>
</feature>
<protein>
    <recommendedName>
        <fullName evidence="1">PPC domain-containing protein</fullName>
    </recommendedName>
</protein>
<comment type="caution">
    <text evidence="2">The sequence shown here is derived from an EMBL/GenBank/DDBJ whole genome shotgun (WGS) entry which is preliminary data.</text>
</comment>
<evidence type="ECO:0000259" key="1">
    <source>
        <dbReference type="PROSITE" id="PS51742"/>
    </source>
</evidence>
<reference evidence="3" key="1">
    <citation type="submission" date="2016-01" db="EMBL/GenBank/DDBJ databases">
        <title>Draft genome sequence of Thermodesulfovibrio aggregans strain TGE-P1.</title>
        <authorList>
            <person name="Sekiguchi Y."/>
            <person name="Ohashi A."/>
            <person name="Matsuura N."/>
            <person name="Tourlousse M.D."/>
        </authorList>
    </citation>
    <scope>NUCLEOTIDE SEQUENCE [LARGE SCALE GENOMIC DNA]</scope>
    <source>
        <strain evidence="3">TGE-P1</strain>
    </source>
</reference>
<evidence type="ECO:0000313" key="3">
    <source>
        <dbReference type="Proteomes" id="UP000054976"/>
    </source>
</evidence>
<dbReference type="PANTHER" id="PTHR34988">
    <property type="entry name" value="PROTEIN, PUTATIVE-RELATED"/>
    <property type="match status" value="1"/>
</dbReference>
<dbReference type="EMBL" id="BCNO01000002">
    <property type="protein sequence ID" value="GAQ95505.1"/>
    <property type="molecule type" value="Genomic_DNA"/>
</dbReference>
<dbReference type="SUPFAM" id="SSF117856">
    <property type="entry name" value="AF0104/ALDC/Ptd012-like"/>
    <property type="match status" value="1"/>
</dbReference>
<sequence>MNKTFSVKRIIQGRLFKGDEIVSTITKFLKENSITSGLISGIGAVKKAKIGYYNQSEKKYISQEFNEPMEILSLKGNISIKDGEPFLHLHIVLSKEDFTCIGGHLYEAEVFAFEFEIVEFEGNSFQRGFDEDTGLFLWKN</sequence>
<keyword evidence="3" id="KW-1185">Reference proteome</keyword>
<dbReference type="AlphaFoldDB" id="A0A0U9HWT0"/>